<feature type="compositionally biased region" description="Acidic residues" evidence="1">
    <location>
        <begin position="113"/>
        <end position="132"/>
    </location>
</feature>
<dbReference type="AlphaFoldDB" id="A0A9D3M917"/>
<feature type="compositionally biased region" description="Low complexity" evidence="1">
    <location>
        <begin position="101"/>
        <end position="112"/>
    </location>
</feature>
<reference evidence="2" key="1">
    <citation type="submission" date="2021-01" db="EMBL/GenBank/DDBJ databases">
        <title>A chromosome-scale assembly of European eel, Anguilla anguilla.</title>
        <authorList>
            <person name="Henkel C."/>
            <person name="Jong-Raadsen S.A."/>
            <person name="Dufour S."/>
            <person name="Weltzien F.-A."/>
            <person name="Palstra A.P."/>
            <person name="Pelster B."/>
            <person name="Spaink H.P."/>
            <person name="Van Den Thillart G.E."/>
            <person name="Jansen H."/>
            <person name="Zahm M."/>
            <person name="Klopp C."/>
            <person name="Cedric C."/>
            <person name="Louis A."/>
            <person name="Berthelot C."/>
            <person name="Parey E."/>
            <person name="Roest Crollius H."/>
            <person name="Montfort J."/>
            <person name="Robinson-Rechavi M."/>
            <person name="Bucao C."/>
            <person name="Bouchez O."/>
            <person name="Gislard M."/>
            <person name="Lluch J."/>
            <person name="Milhes M."/>
            <person name="Lampietro C."/>
            <person name="Lopez Roques C."/>
            <person name="Donnadieu C."/>
            <person name="Braasch I."/>
            <person name="Desvignes T."/>
            <person name="Postlethwait J."/>
            <person name="Bobe J."/>
            <person name="Guiguen Y."/>
            <person name="Dirks R."/>
        </authorList>
    </citation>
    <scope>NUCLEOTIDE SEQUENCE</scope>
    <source>
        <strain evidence="2">Tag_6206</strain>
        <tissue evidence="2">Liver</tissue>
    </source>
</reference>
<dbReference type="EMBL" id="JAFIRN010000008">
    <property type="protein sequence ID" value="KAG5844669.1"/>
    <property type="molecule type" value="Genomic_DNA"/>
</dbReference>
<evidence type="ECO:0000256" key="1">
    <source>
        <dbReference type="SAM" id="MobiDB-lite"/>
    </source>
</evidence>
<keyword evidence="3" id="KW-1185">Reference proteome</keyword>
<feature type="compositionally biased region" description="Gly residues" evidence="1">
    <location>
        <begin position="252"/>
        <end position="263"/>
    </location>
</feature>
<organism evidence="2 3">
    <name type="scientific">Anguilla anguilla</name>
    <name type="common">European freshwater eel</name>
    <name type="synonym">Muraena anguilla</name>
    <dbReference type="NCBI Taxonomy" id="7936"/>
    <lineage>
        <taxon>Eukaryota</taxon>
        <taxon>Metazoa</taxon>
        <taxon>Chordata</taxon>
        <taxon>Craniata</taxon>
        <taxon>Vertebrata</taxon>
        <taxon>Euteleostomi</taxon>
        <taxon>Actinopterygii</taxon>
        <taxon>Neopterygii</taxon>
        <taxon>Teleostei</taxon>
        <taxon>Anguilliformes</taxon>
        <taxon>Anguillidae</taxon>
        <taxon>Anguilla</taxon>
    </lineage>
</organism>
<proteinExistence type="predicted"/>
<protein>
    <submittedName>
        <fullName evidence="2">Uncharacterized protein</fullName>
    </submittedName>
</protein>
<evidence type="ECO:0000313" key="3">
    <source>
        <dbReference type="Proteomes" id="UP001044222"/>
    </source>
</evidence>
<gene>
    <name evidence="2" type="ORF">ANANG_G00164930</name>
</gene>
<feature type="compositionally biased region" description="Low complexity" evidence="1">
    <location>
        <begin position="264"/>
        <end position="273"/>
    </location>
</feature>
<feature type="compositionally biased region" description="Pro residues" evidence="1">
    <location>
        <begin position="88"/>
        <end position="98"/>
    </location>
</feature>
<comment type="caution">
    <text evidence="2">The sequence shown here is derived from an EMBL/GenBank/DDBJ whole genome shotgun (WGS) entry which is preliminary data.</text>
</comment>
<accession>A0A9D3M917</accession>
<feature type="region of interest" description="Disordered" evidence="1">
    <location>
        <begin position="13"/>
        <end position="198"/>
    </location>
</feature>
<feature type="region of interest" description="Disordered" evidence="1">
    <location>
        <begin position="217"/>
        <end position="309"/>
    </location>
</feature>
<dbReference type="Proteomes" id="UP001044222">
    <property type="component" value="Chromosome 8"/>
</dbReference>
<name>A0A9D3M917_ANGAN</name>
<sequence length="309" mass="32005">MICLDCSLAVQSEGPDKDASLAPGASAPQGEWAEPGADTTPPSPCEGLCGAQTPTAAVHDGGGEPRVFADPSDGPSSIAFSDCDCPRGGPPGRDPAPPFVSESSDGGESSSGNEEDNEDENEEEDDDEDDVFTELPQYREFLISRRRRSASRGRPKRNGPLRRDVPSPDAWSSSSSSSQEAEPEPRGEEASPLVVLSPWSDSMTQLMKKLDQLNMDIEEALSGGSSPSDTPAVARKQMPGVDPGTPDDPDQGEGGASGQGSQNGGSSSSSSSSCLRRNPRGGGARARKTKGTARMSQAGAADKGRGLTL</sequence>
<feature type="compositionally biased region" description="Basic residues" evidence="1">
    <location>
        <begin position="144"/>
        <end position="160"/>
    </location>
</feature>
<evidence type="ECO:0000313" key="2">
    <source>
        <dbReference type="EMBL" id="KAG5844669.1"/>
    </source>
</evidence>